<dbReference type="AlphaFoldDB" id="A0AAV2J107"/>
<dbReference type="EMBL" id="OZ035832">
    <property type="protein sequence ID" value="CAL1571184.1"/>
    <property type="molecule type" value="Genomic_DNA"/>
</dbReference>
<sequence length="79" mass="9260">MAEEEETRVCGRCKSEVAESNFTLHESHCSRFLCVCDACDESVPKSELQKHKDEQHTKVRCSKCKKKMERRFITEHEVN</sequence>
<dbReference type="GO" id="GO:0005739">
    <property type="term" value="C:mitochondrion"/>
    <property type="evidence" value="ECO:0007669"/>
    <property type="project" value="TreeGrafter"/>
</dbReference>
<dbReference type="InterPro" id="IPR013083">
    <property type="entry name" value="Znf_RING/FYVE/PHD"/>
</dbReference>
<keyword evidence="2" id="KW-1185">Reference proteome</keyword>
<protein>
    <submittedName>
        <fullName evidence="1">Uncharacterized protein</fullName>
    </submittedName>
</protein>
<dbReference type="Gene3D" id="3.30.40.10">
    <property type="entry name" value="Zinc/RING finger domain, C3HC4 (zinc finger)"/>
    <property type="match status" value="1"/>
</dbReference>
<proteinExistence type="predicted"/>
<accession>A0AAV2J107</accession>
<dbReference type="InterPro" id="IPR051986">
    <property type="entry name" value="Innate_Immune_Apopt_Reg"/>
</dbReference>
<dbReference type="PANTHER" id="PTHR16295">
    <property type="entry name" value="TRAF-TYPE ZINC FINGER PROTEIN-RELATED"/>
    <property type="match status" value="1"/>
</dbReference>
<evidence type="ECO:0000313" key="2">
    <source>
        <dbReference type="Proteomes" id="UP001497482"/>
    </source>
</evidence>
<gene>
    <name evidence="1" type="ORF">KC01_LOCUS3334</name>
</gene>
<dbReference type="Proteomes" id="UP001497482">
    <property type="component" value="Chromosome 10"/>
</dbReference>
<dbReference type="PANTHER" id="PTHR16295:SF17">
    <property type="entry name" value="XIAP-ASSOCIATED FACTOR 1"/>
    <property type="match status" value="1"/>
</dbReference>
<reference evidence="1 2" key="1">
    <citation type="submission" date="2024-04" db="EMBL/GenBank/DDBJ databases">
        <authorList>
            <person name="Waldvogel A.-M."/>
            <person name="Schoenle A."/>
        </authorList>
    </citation>
    <scope>NUCLEOTIDE SEQUENCE [LARGE SCALE GENOMIC DNA]</scope>
</reference>
<evidence type="ECO:0000313" key="1">
    <source>
        <dbReference type="EMBL" id="CAL1571184.1"/>
    </source>
</evidence>
<organism evidence="1 2">
    <name type="scientific">Knipowitschia caucasica</name>
    <name type="common">Caucasian dwarf goby</name>
    <name type="synonym">Pomatoschistus caucasicus</name>
    <dbReference type="NCBI Taxonomy" id="637954"/>
    <lineage>
        <taxon>Eukaryota</taxon>
        <taxon>Metazoa</taxon>
        <taxon>Chordata</taxon>
        <taxon>Craniata</taxon>
        <taxon>Vertebrata</taxon>
        <taxon>Euteleostomi</taxon>
        <taxon>Actinopterygii</taxon>
        <taxon>Neopterygii</taxon>
        <taxon>Teleostei</taxon>
        <taxon>Neoteleostei</taxon>
        <taxon>Acanthomorphata</taxon>
        <taxon>Gobiaria</taxon>
        <taxon>Gobiiformes</taxon>
        <taxon>Gobioidei</taxon>
        <taxon>Gobiidae</taxon>
        <taxon>Gobiinae</taxon>
        <taxon>Knipowitschia</taxon>
    </lineage>
</organism>
<name>A0AAV2J107_KNICA</name>